<feature type="domain" description="Zinc knuckle CX2CX4HX4C" evidence="2">
    <location>
        <begin position="120"/>
        <end position="147"/>
    </location>
</feature>
<evidence type="ECO:0000259" key="2">
    <source>
        <dbReference type="Pfam" id="PF14392"/>
    </source>
</evidence>
<name>A0AAV1DEC3_OLDCO</name>
<dbReference type="InterPro" id="IPR025836">
    <property type="entry name" value="Zn_knuckle_CX2CX4HX4C"/>
</dbReference>
<dbReference type="EMBL" id="OX459122">
    <property type="protein sequence ID" value="CAI9106145.1"/>
    <property type="molecule type" value="Genomic_DNA"/>
</dbReference>
<feature type="compositionally biased region" description="Polar residues" evidence="1">
    <location>
        <begin position="192"/>
        <end position="208"/>
    </location>
</feature>
<keyword evidence="4" id="KW-1185">Reference proteome</keyword>
<proteinExistence type="predicted"/>
<dbReference type="AlphaFoldDB" id="A0AAV1DEC3"/>
<reference evidence="3" key="1">
    <citation type="submission" date="2023-03" db="EMBL/GenBank/DDBJ databases">
        <authorList>
            <person name="Julca I."/>
        </authorList>
    </citation>
    <scope>NUCLEOTIDE SEQUENCE</scope>
</reference>
<protein>
    <submittedName>
        <fullName evidence="3">OLC1v1005220C1</fullName>
    </submittedName>
</protein>
<evidence type="ECO:0000256" key="1">
    <source>
        <dbReference type="SAM" id="MobiDB-lite"/>
    </source>
</evidence>
<sequence>MPDEIIAKYSKMTIAEDSGPVITGIHCLVAKLLGNQFVSGDVLVYEMKKLIVLTEHKNSVDITELQFNHCPFWFRVLKMPLDYMTPSLAEDIGNSIESESYWTLAKLYSEALIDCNGTSRSLYFQYDRLPIMCWHCGILGHTGKECDHRILKGIKIGEQQGWSVPLKAKQSHRFGDATIIGAPVPGQDEIQGYNSNLNLSNSPRIPRSQNPPLPP</sequence>
<evidence type="ECO:0000313" key="4">
    <source>
        <dbReference type="Proteomes" id="UP001161247"/>
    </source>
</evidence>
<organism evidence="3 4">
    <name type="scientific">Oldenlandia corymbosa var. corymbosa</name>
    <dbReference type="NCBI Taxonomy" id="529605"/>
    <lineage>
        <taxon>Eukaryota</taxon>
        <taxon>Viridiplantae</taxon>
        <taxon>Streptophyta</taxon>
        <taxon>Embryophyta</taxon>
        <taxon>Tracheophyta</taxon>
        <taxon>Spermatophyta</taxon>
        <taxon>Magnoliopsida</taxon>
        <taxon>eudicotyledons</taxon>
        <taxon>Gunneridae</taxon>
        <taxon>Pentapetalae</taxon>
        <taxon>asterids</taxon>
        <taxon>lamiids</taxon>
        <taxon>Gentianales</taxon>
        <taxon>Rubiaceae</taxon>
        <taxon>Rubioideae</taxon>
        <taxon>Spermacoceae</taxon>
        <taxon>Hedyotis-Oldenlandia complex</taxon>
        <taxon>Oldenlandia</taxon>
    </lineage>
</organism>
<dbReference type="Pfam" id="PF14392">
    <property type="entry name" value="zf-CCHC_4"/>
    <property type="match status" value="1"/>
</dbReference>
<gene>
    <name evidence="3" type="ORF">OLC1_LOCUS14698</name>
</gene>
<evidence type="ECO:0000313" key="3">
    <source>
        <dbReference type="EMBL" id="CAI9106145.1"/>
    </source>
</evidence>
<accession>A0AAV1DEC3</accession>
<dbReference type="Proteomes" id="UP001161247">
    <property type="component" value="Chromosome 5"/>
</dbReference>
<feature type="region of interest" description="Disordered" evidence="1">
    <location>
        <begin position="185"/>
        <end position="215"/>
    </location>
</feature>